<name>A0ABS1J7Y4_9BACL</name>
<dbReference type="PANTHER" id="PTHR30619">
    <property type="entry name" value="DNA INTERNALIZATION/COMPETENCE PROTEIN COMEC/REC2"/>
    <property type="match status" value="1"/>
</dbReference>
<dbReference type="InterPro" id="IPR052159">
    <property type="entry name" value="Competence_DNA_uptake"/>
</dbReference>
<dbReference type="SUPFAM" id="SSF56281">
    <property type="entry name" value="Metallo-hydrolase/oxidoreductase"/>
    <property type="match status" value="1"/>
</dbReference>
<evidence type="ECO:0000313" key="2">
    <source>
        <dbReference type="EMBL" id="MBL0386380.1"/>
    </source>
</evidence>
<feature type="domain" description="Metallo-beta-lactamase" evidence="1">
    <location>
        <begin position="14"/>
        <end position="81"/>
    </location>
</feature>
<dbReference type="RefSeq" id="WP_201632813.1">
    <property type="nucleotide sequence ID" value="NZ_JAEQNB010000002.1"/>
</dbReference>
<accession>A0ABS1J7Y4</accession>
<dbReference type="InterPro" id="IPR036866">
    <property type="entry name" value="RibonucZ/Hydroxyglut_hydro"/>
</dbReference>
<proteinExistence type="predicted"/>
<evidence type="ECO:0000259" key="1">
    <source>
        <dbReference type="Pfam" id="PF00753"/>
    </source>
</evidence>
<evidence type="ECO:0000313" key="3">
    <source>
        <dbReference type="Proteomes" id="UP000602284"/>
    </source>
</evidence>
<keyword evidence="3" id="KW-1185">Reference proteome</keyword>
<dbReference type="PANTHER" id="PTHR30619:SF1">
    <property type="entry name" value="RECOMBINATION PROTEIN 2"/>
    <property type="match status" value="1"/>
</dbReference>
<dbReference type="Pfam" id="PF00753">
    <property type="entry name" value="Lactamase_B"/>
    <property type="match status" value="1"/>
</dbReference>
<dbReference type="NCBIfam" id="NF041809">
    <property type="entry name" value="Avs1a"/>
    <property type="match status" value="1"/>
</dbReference>
<protein>
    <submittedName>
        <fullName evidence="2">MBL fold metallo-hydrolase</fullName>
    </submittedName>
</protein>
<gene>
    <name evidence="2" type="ORF">JJB07_06950</name>
</gene>
<sequence length="404" mass="45862">MGSVYIEMFPASYGDSFLISCGDSNRTNLLIDSGFKSTYDDYIRDRLLQLSNNGERLALLVITHIDADHLSGALALLKENEHSSAPKIIPIDKVWHNSFRHLQWEKDSSPLELEVREKKALEEVAAQGYPDELKKEEDKQKPISAKQGSSLASLILQGGYSWNVDFAGQAACVENQREIEFSSDVKLILLSPTLNKLKNLEEYWKKALYNLGYKKKITDDAVFDDAFEFLVSREKAPAVLNVEKNISFSKISLEKLVKEQFTEDTSATNGSSISFVMQYMDKRILFLGDSHPSVIEQELRTLYGEGPIWFDAVKISHHGSSGNTSPALLQLIDSANFFVSTNGMRFKHPELVTLARIVCRESEVKRNLIFNYETPASVYMDDEQRKEKYNYEVRILSEGQMIEI</sequence>
<dbReference type="EMBL" id="JAEQNB010000002">
    <property type="protein sequence ID" value="MBL0386380.1"/>
    <property type="molecule type" value="Genomic_DNA"/>
</dbReference>
<reference evidence="2 3" key="1">
    <citation type="submission" date="2021-01" db="EMBL/GenBank/DDBJ databases">
        <title>Tumebacillus sp. strain ITR2 16S ribosomal RNA gene Genome sequencing and assembly.</title>
        <authorList>
            <person name="Kang M."/>
        </authorList>
    </citation>
    <scope>NUCLEOTIDE SEQUENCE [LARGE SCALE GENOMIC DNA]</scope>
    <source>
        <strain evidence="2 3">ITR2</strain>
    </source>
</reference>
<organism evidence="2 3">
    <name type="scientific">Tumebacillus amylolyticus</name>
    <dbReference type="NCBI Taxonomy" id="2801339"/>
    <lineage>
        <taxon>Bacteria</taxon>
        <taxon>Bacillati</taxon>
        <taxon>Bacillota</taxon>
        <taxon>Bacilli</taxon>
        <taxon>Bacillales</taxon>
        <taxon>Alicyclobacillaceae</taxon>
        <taxon>Tumebacillus</taxon>
    </lineage>
</organism>
<comment type="caution">
    <text evidence="2">The sequence shown here is derived from an EMBL/GenBank/DDBJ whole genome shotgun (WGS) entry which is preliminary data.</text>
</comment>
<dbReference type="Proteomes" id="UP000602284">
    <property type="component" value="Unassembled WGS sequence"/>
</dbReference>
<dbReference type="Gene3D" id="3.60.15.10">
    <property type="entry name" value="Ribonuclease Z/Hydroxyacylglutathione hydrolase-like"/>
    <property type="match status" value="1"/>
</dbReference>
<dbReference type="InterPro" id="IPR001279">
    <property type="entry name" value="Metallo-B-lactamas"/>
</dbReference>